<feature type="transmembrane region" description="Helical" evidence="8">
    <location>
        <begin position="151"/>
        <end position="174"/>
    </location>
</feature>
<dbReference type="RefSeq" id="WP_022860650.1">
    <property type="nucleotide sequence ID" value="NZ_JGZD01000009.1"/>
</dbReference>
<evidence type="ECO:0000256" key="6">
    <source>
        <dbReference type="RuleBase" id="RU000477"/>
    </source>
</evidence>
<dbReference type="SUPFAM" id="SSF81338">
    <property type="entry name" value="Aquaporin-like"/>
    <property type="match status" value="1"/>
</dbReference>
<comment type="similarity">
    <text evidence="6">Belongs to the MIP/aquaporin (TC 1.A.8) family.</text>
</comment>
<dbReference type="InterPro" id="IPR000425">
    <property type="entry name" value="MIP"/>
</dbReference>
<evidence type="ECO:0000313" key="10">
    <source>
        <dbReference type="Proteomes" id="UP000029014"/>
    </source>
</evidence>
<dbReference type="InterPro" id="IPR023271">
    <property type="entry name" value="Aquaporin-like"/>
</dbReference>
<dbReference type="AlphaFoldDB" id="A0A087BNN0"/>
<proteinExistence type="inferred from homology"/>
<feature type="transmembrane region" description="Helical" evidence="8">
    <location>
        <begin position="50"/>
        <end position="71"/>
    </location>
</feature>
<dbReference type="PANTHER" id="PTHR19139">
    <property type="entry name" value="AQUAPORIN TRANSPORTER"/>
    <property type="match status" value="1"/>
</dbReference>
<evidence type="ECO:0000313" key="9">
    <source>
        <dbReference type="EMBL" id="KFI72630.1"/>
    </source>
</evidence>
<dbReference type="GO" id="GO:0005886">
    <property type="term" value="C:plasma membrane"/>
    <property type="evidence" value="ECO:0007669"/>
    <property type="project" value="TreeGrafter"/>
</dbReference>
<dbReference type="InterPro" id="IPR034294">
    <property type="entry name" value="Aquaporin_transptr"/>
</dbReference>
<keyword evidence="3 6" id="KW-0812">Transmembrane</keyword>
<keyword evidence="4 8" id="KW-1133">Transmembrane helix</keyword>
<evidence type="ECO:0000256" key="3">
    <source>
        <dbReference type="ARBA" id="ARBA00022692"/>
    </source>
</evidence>
<comment type="subcellular location">
    <subcellularLocation>
        <location evidence="1">Membrane</location>
        <topology evidence="1">Multi-pass membrane protein</topology>
    </subcellularLocation>
</comment>
<accession>A0A087BNN0</accession>
<evidence type="ECO:0000256" key="5">
    <source>
        <dbReference type="ARBA" id="ARBA00023136"/>
    </source>
</evidence>
<gene>
    <name evidence="9" type="ORF">BMIN_0528</name>
</gene>
<dbReference type="EMBL" id="JGZD01000009">
    <property type="protein sequence ID" value="KFI72630.1"/>
    <property type="molecule type" value="Genomic_DNA"/>
</dbReference>
<reference evidence="9 10" key="1">
    <citation type="submission" date="2014-03" db="EMBL/GenBank/DDBJ databases">
        <title>Genomics of Bifidobacteria.</title>
        <authorList>
            <person name="Ventura M."/>
            <person name="Milani C."/>
            <person name="Lugli G.A."/>
        </authorList>
    </citation>
    <scope>NUCLEOTIDE SEQUENCE [LARGE SCALE GENOMIC DNA]</scope>
    <source>
        <strain evidence="9 10">LMG 11592</strain>
    </source>
</reference>
<dbReference type="Pfam" id="PF00230">
    <property type="entry name" value="MIP"/>
    <property type="match status" value="1"/>
</dbReference>
<dbReference type="Gene3D" id="1.20.1080.10">
    <property type="entry name" value="Glycerol uptake facilitator protein"/>
    <property type="match status" value="1"/>
</dbReference>
<feature type="transmembrane region" description="Helical" evidence="8">
    <location>
        <begin position="236"/>
        <end position="255"/>
    </location>
</feature>
<dbReference type="eggNOG" id="COG0580">
    <property type="taxonomic scope" value="Bacteria"/>
</dbReference>
<dbReference type="PRINTS" id="PR00783">
    <property type="entry name" value="MINTRINSICP"/>
</dbReference>
<feature type="compositionally biased region" description="Acidic residues" evidence="7">
    <location>
        <begin position="280"/>
        <end position="329"/>
    </location>
</feature>
<comment type="caution">
    <text evidence="9">The sequence shown here is derived from an EMBL/GenBank/DDBJ whole genome shotgun (WGS) entry which is preliminary data.</text>
</comment>
<dbReference type="STRING" id="1693.BMIN_0528"/>
<keyword evidence="2 6" id="KW-0813">Transport</keyword>
<dbReference type="Proteomes" id="UP000029014">
    <property type="component" value="Unassembled WGS sequence"/>
</dbReference>
<dbReference type="PROSITE" id="PS00221">
    <property type="entry name" value="MIP"/>
    <property type="match status" value="1"/>
</dbReference>
<protein>
    <submittedName>
        <fullName evidence="9">Membrane channel protein</fullName>
    </submittedName>
</protein>
<dbReference type="GO" id="GO:0015250">
    <property type="term" value="F:water channel activity"/>
    <property type="evidence" value="ECO:0007669"/>
    <property type="project" value="TreeGrafter"/>
</dbReference>
<evidence type="ECO:0000256" key="1">
    <source>
        <dbReference type="ARBA" id="ARBA00004141"/>
    </source>
</evidence>
<organism evidence="9 10">
    <name type="scientific">Bifidobacterium minimum</name>
    <dbReference type="NCBI Taxonomy" id="1693"/>
    <lineage>
        <taxon>Bacteria</taxon>
        <taxon>Bacillati</taxon>
        <taxon>Actinomycetota</taxon>
        <taxon>Actinomycetes</taxon>
        <taxon>Bifidobacteriales</taxon>
        <taxon>Bifidobacteriaceae</taxon>
        <taxon>Bifidobacterium</taxon>
    </lineage>
</organism>
<evidence type="ECO:0000256" key="8">
    <source>
        <dbReference type="SAM" id="Phobius"/>
    </source>
</evidence>
<evidence type="ECO:0000256" key="7">
    <source>
        <dbReference type="SAM" id="MobiDB-lite"/>
    </source>
</evidence>
<keyword evidence="10" id="KW-1185">Reference proteome</keyword>
<dbReference type="InterPro" id="IPR022357">
    <property type="entry name" value="MIP_CS"/>
</dbReference>
<feature type="transmembrane region" description="Helical" evidence="8">
    <location>
        <begin position="92"/>
        <end position="114"/>
    </location>
</feature>
<feature type="transmembrane region" description="Helical" evidence="8">
    <location>
        <begin position="17"/>
        <end position="38"/>
    </location>
</feature>
<dbReference type="PANTHER" id="PTHR19139:SF284">
    <property type="entry name" value="AQUAPORIN"/>
    <property type="match status" value="1"/>
</dbReference>
<evidence type="ECO:0000256" key="2">
    <source>
        <dbReference type="ARBA" id="ARBA00022448"/>
    </source>
</evidence>
<feature type="transmembrane region" description="Helical" evidence="8">
    <location>
        <begin position="186"/>
        <end position="205"/>
    </location>
</feature>
<name>A0A087BNN0_9BIFI</name>
<keyword evidence="5 8" id="KW-0472">Membrane</keyword>
<feature type="region of interest" description="Disordered" evidence="7">
    <location>
        <begin position="277"/>
        <end position="329"/>
    </location>
</feature>
<evidence type="ECO:0000256" key="4">
    <source>
        <dbReference type="ARBA" id="ARBA00022989"/>
    </source>
</evidence>
<sequence length="329" mass="34031">MNDCITRGAEKTVSYPLALRIASEFASSLVVCFAIYAVSTLGTAMYGVNMAFVAVATGLAYMAAAVVFGRVSGAQTNPAVTLAAMLMGRTRIVDGVSYIVAQLVGAIGAGALIVRLLPTSSTLTAKIWLTPAVNGFDDGSVSYSTLSSVNVTFSIALAVIVELIGALIVISTVLRAMDQDGHVDAAHTGFIAVAYGIAAGITYPVTGSGLNPARSTGIAVFAQNHGLAQEPLQQLWIFWICPVLAAALVSLVVIVSQMVLNPRPASVPQTFQNAVTASDTDADGDEDSVVDDAQTADDAESESAVEPDGHVEDDESESQSESDEGVETH</sequence>